<name>F3KZW1_9GAMM</name>
<dbReference type="EMBL" id="AEIG01000016">
    <property type="protein sequence ID" value="EGG30327.1"/>
    <property type="molecule type" value="Genomic_DNA"/>
</dbReference>
<gene>
    <name evidence="1" type="ORF">IMCC3088_573</name>
</gene>
<evidence type="ECO:0000313" key="2">
    <source>
        <dbReference type="Proteomes" id="UP000005615"/>
    </source>
</evidence>
<evidence type="ECO:0000313" key="1">
    <source>
        <dbReference type="EMBL" id="EGG30327.1"/>
    </source>
</evidence>
<sequence>MTEAWSNLASSQELVLWQSSQVLLLAMWFADLPSAIVPL</sequence>
<accession>F3KZW1</accession>
<reference evidence="1 2" key="1">
    <citation type="journal article" date="2011" name="J. Bacteriol.">
        <title>Genome sequence of strain IMCC3088, a proteorhodopsin-containing marine bacterium belonging to the OM60/NOR5 clade.</title>
        <authorList>
            <person name="Jang Y."/>
            <person name="Oh H.M."/>
            <person name="Kang I."/>
            <person name="Lee K."/>
            <person name="Yang S.J."/>
            <person name="Cho J.C."/>
        </authorList>
    </citation>
    <scope>NUCLEOTIDE SEQUENCE [LARGE SCALE GENOMIC DNA]</scope>
    <source>
        <strain evidence="1 2">IMCC3088</strain>
    </source>
</reference>
<keyword evidence="2" id="KW-1185">Reference proteome</keyword>
<protein>
    <submittedName>
        <fullName evidence="1">Uncharacterized protein</fullName>
    </submittedName>
</protein>
<dbReference type="AlphaFoldDB" id="F3KZW1"/>
<dbReference type="STRING" id="2518989.IMCC3088_573"/>
<comment type="caution">
    <text evidence="1">The sequence shown here is derived from an EMBL/GenBank/DDBJ whole genome shotgun (WGS) entry which is preliminary data.</text>
</comment>
<organism evidence="1 2">
    <name type="scientific">Aequoribacter fuscus</name>
    <dbReference type="NCBI Taxonomy" id="2518989"/>
    <lineage>
        <taxon>Bacteria</taxon>
        <taxon>Pseudomonadati</taxon>
        <taxon>Pseudomonadota</taxon>
        <taxon>Gammaproteobacteria</taxon>
        <taxon>Cellvibrionales</taxon>
        <taxon>Halieaceae</taxon>
        <taxon>Aequoribacter</taxon>
    </lineage>
</organism>
<proteinExistence type="predicted"/>
<dbReference type="Proteomes" id="UP000005615">
    <property type="component" value="Unassembled WGS sequence"/>
</dbReference>